<dbReference type="InterPro" id="IPR058094">
    <property type="entry name" value="Ig-like_OmpL47-like"/>
</dbReference>
<evidence type="ECO:0000313" key="5">
    <source>
        <dbReference type="EMBL" id="MFC4858096.1"/>
    </source>
</evidence>
<feature type="signal peptide" evidence="4">
    <location>
        <begin position="1"/>
        <end position="25"/>
    </location>
</feature>
<dbReference type="InterPro" id="IPR014756">
    <property type="entry name" value="Ig_E-set"/>
</dbReference>
<dbReference type="SUPFAM" id="SSF81296">
    <property type="entry name" value="E set domains"/>
    <property type="match status" value="1"/>
</dbReference>
<sequence>MSRRFIAALGAAVAVLGLVALPASASPEAEPPPAPAAAAAQTLTWTGNDSVTEYASAPTTAVAGETTIVFENSEATGNTTFMSHTLTFDTSTPGYNHDVSLNILANPFDANNGRHEATVTLTPGKYRYYCTIPGHTTMAGEFTVTGGGEDTTPPVVTATITGTQDGEGNYVDQATVNLAATDTGGSGVASTEYKLDDGAWTPYTAPVAVSAIGAHTVAHRATDVAGNVSEEGSESFTVVEGGGGEDTTPPTVDATVTGTQDGDGNFVESATVTVTATDNEGGSGVATTEYKLDDAQWAPYTEPVLVSVLGAHTVGYRATDEAGNVSAEGSSQFTVVADSSDTTPPTVDAEVSGTQDDEGNYVDVAMVTVSAEDAESGVASVEYKVDDGAWTAYTTPVAVNTPGMHMVGYRATDEAGNVSEEGMAHFTVVQQDTTAPTVTGNVVGEQDENGAYVGSAMVTVAATDNDGGSGVASVEYKLDDGAWTAYTEAVQVSAPGAHTVLFRATDQAGNVSAEGSATFTVVTGDVDETPPSVSAVVSGTQNSSWQYLDAANITLSALDTGSGVASVEYKLDGGAWTAYTEPVVVNTAGTHEFLFRATDLAGNVSAELPGSFTIVESGPKPGPDVCPDSDVRDTVIIGDIDSQVANIDIGNGCTINDVIDEDGDWNTHNQFVRHVKAVTKELVQNDVITRALRDRIVTAAVNSTVGTPTSRL</sequence>
<keyword evidence="4" id="KW-0732">Signal</keyword>
<keyword evidence="2" id="KW-0186">Copper</keyword>
<dbReference type="Gene3D" id="2.60.40.420">
    <property type="entry name" value="Cupredoxins - blue copper proteins"/>
    <property type="match status" value="1"/>
</dbReference>
<dbReference type="RefSeq" id="WP_378060311.1">
    <property type="nucleotide sequence ID" value="NZ_JBHSIS010000022.1"/>
</dbReference>
<evidence type="ECO:0000256" key="4">
    <source>
        <dbReference type="SAM" id="SignalP"/>
    </source>
</evidence>
<dbReference type="InterPro" id="IPR013783">
    <property type="entry name" value="Ig-like_fold"/>
</dbReference>
<name>A0ABV9SBP5_9PSEU</name>
<dbReference type="SUPFAM" id="SSF49503">
    <property type="entry name" value="Cupredoxins"/>
    <property type="match status" value="1"/>
</dbReference>
<dbReference type="InterPro" id="IPR008972">
    <property type="entry name" value="Cupredoxin"/>
</dbReference>
<dbReference type="InterPro" id="IPR028871">
    <property type="entry name" value="BlueCu_1_BS"/>
</dbReference>
<dbReference type="NCBIfam" id="NF047446">
    <property type="entry name" value="barrel_OmpL47"/>
    <property type="match status" value="5"/>
</dbReference>
<feature type="compositionally biased region" description="Polar residues" evidence="3">
    <location>
        <begin position="336"/>
        <end position="345"/>
    </location>
</feature>
<evidence type="ECO:0000313" key="6">
    <source>
        <dbReference type="Proteomes" id="UP001595859"/>
    </source>
</evidence>
<reference evidence="6" key="1">
    <citation type="journal article" date="2019" name="Int. J. Syst. Evol. Microbiol.">
        <title>The Global Catalogue of Microorganisms (GCM) 10K type strain sequencing project: providing services to taxonomists for standard genome sequencing and annotation.</title>
        <authorList>
            <consortium name="The Broad Institute Genomics Platform"/>
            <consortium name="The Broad Institute Genome Sequencing Center for Infectious Disease"/>
            <person name="Wu L."/>
            <person name="Ma J."/>
        </authorList>
    </citation>
    <scope>NUCLEOTIDE SEQUENCE [LARGE SCALE GENOMIC DNA]</scope>
    <source>
        <strain evidence="6">ZS-22-S1</strain>
    </source>
</reference>
<comment type="caution">
    <text evidence="5">The sequence shown here is derived from an EMBL/GenBank/DDBJ whole genome shotgun (WGS) entry which is preliminary data.</text>
</comment>
<evidence type="ECO:0000256" key="3">
    <source>
        <dbReference type="SAM" id="MobiDB-lite"/>
    </source>
</evidence>
<evidence type="ECO:0000256" key="2">
    <source>
        <dbReference type="ARBA" id="ARBA00023008"/>
    </source>
</evidence>
<feature type="chain" id="PRO_5047500471" evidence="4">
    <location>
        <begin position="26"/>
        <end position="712"/>
    </location>
</feature>
<dbReference type="EMBL" id="JBHSIS010000022">
    <property type="protein sequence ID" value="MFC4858096.1"/>
    <property type="molecule type" value="Genomic_DNA"/>
</dbReference>
<organism evidence="5 6">
    <name type="scientific">Actinophytocola glycyrrhizae</name>
    <dbReference type="NCBI Taxonomy" id="2044873"/>
    <lineage>
        <taxon>Bacteria</taxon>
        <taxon>Bacillati</taxon>
        <taxon>Actinomycetota</taxon>
        <taxon>Actinomycetes</taxon>
        <taxon>Pseudonocardiales</taxon>
        <taxon>Pseudonocardiaceae</taxon>
    </lineage>
</organism>
<accession>A0ABV9SBP5</accession>
<protein>
    <submittedName>
        <fullName evidence="5">OmpL47-type beta-barrel domain-containing protein</fullName>
    </submittedName>
</protein>
<gene>
    <name evidence="5" type="ORF">ACFPCV_31740</name>
</gene>
<evidence type="ECO:0000256" key="1">
    <source>
        <dbReference type="ARBA" id="ARBA00022723"/>
    </source>
</evidence>
<keyword evidence="1" id="KW-0479">Metal-binding</keyword>
<feature type="region of interest" description="Disordered" evidence="3">
    <location>
        <begin position="336"/>
        <end position="356"/>
    </location>
</feature>
<dbReference type="Gene3D" id="2.60.40.10">
    <property type="entry name" value="Immunoglobulins"/>
    <property type="match status" value="2"/>
</dbReference>
<dbReference type="PROSITE" id="PS00196">
    <property type="entry name" value="COPPER_BLUE"/>
    <property type="match status" value="1"/>
</dbReference>
<dbReference type="Proteomes" id="UP001595859">
    <property type="component" value="Unassembled WGS sequence"/>
</dbReference>
<keyword evidence="6" id="KW-1185">Reference proteome</keyword>
<proteinExistence type="predicted"/>